<accession>A0A7J5AY54</accession>
<evidence type="ECO:0000313" key="2">
    <source>
        <dbReference type="EMBL" id="KAB1636425.1"/>
    </source>
</evidence>
<keyword evidence="3" id="KW-1185">Reference proteome</keyword>
<gene>
    <name evidence="2" type="ORF">F8O03_15860</name>
</gene>
<sequence>MDLFKYLRPASTTPQAEHQPHGVHNPRETLRAKTVELIRPGFVSLDEALETAGSFAEDEALPVRADEIERIVTATWDDLADCQRDWSSEGDYEKLRAAFADLEQAGVVARMNFACCQNCGRTEIEGEKDADAQSGYVFFHQQDAERLAGDDAQLLLAFGLFASHDAGTADERADAERQLGRLITTTMRSNGLAVDWDEEPSSRISVSISNWRKRLPLVSA</sequence>
<dbReference type="EMBL" id="WBJX01000006">
    <property type="protein sequence ID" value="KAB1636425.1"/>
    <property type="molecule type" value="Genomic_DNA"/>
</dbReference>
<protein>
    <recommendedName>
        <fullName evidence="1">DUF6891 domain-containing protein</fullName>
    </recommendedName>
</protein>
<comment type="caution">
    <text evidence="2">The sequence shown here is derived from an EMBL/GenBank/DDBJ whole genome shotgun (WGS) entry which is preliminary data.</text>
</comment>
<dbReference type="OrthoDB" id="5515732at2"/>
<dbReference type="InterPro" id="IPR054186">
    <property type="entry name" value="DUF6891"/>
</dbReference>
<evidence type="ECO:0000313" key="3">
    <source>
        <dbReference type="Proteomes" id="UP000490386"/>
    </source>
</evidence>
<dbReference type="Pfam" id="PF21831">
    <property type="entry name" value="DUF6891"/>
    <property type="match status" value="1"/>
</dbReference>
<organism evidence="2 3">
    <name type="scientific">Pseudoclavibacter terrae</name>
    <dbReference type="NCBI Taxonomy" id="1530195"/>
    <lineage>
        <taxon>Bacteria</taxon>
        <taxon>Bacillati</taxon>
        <taxon>Actinomycetota</taxon>
        <taxon>Actinomycetes</taxon>
        <taxon>Micrococcales</taxon>
        <taxon>Microbacteriaceae</taxon>
        <taxon>Pseudoclavibacter</taxon>
    </lineage>
</organism>
<dbReference type="Proteomes" id="UP000490386">
    <property type="component" value="Unassembled WGS sequence"/>
</dbReference>
<feature type="domain" description="DUF6891" evidence="1">
    <location>
        <begin position="27"/>
        <end position="215"/>
    </location>
</feature>
<reference evidence="2 3" key="1">
    <citation type="submission" date="2019-09" db="EMBL/GenBank/DDBJ databases">
        <title>Phylogeny of genus Pseudoclavibacter and closely related genus.</title>
        <authorList>
            <person name="Li Y."/>
        </authorList>
    </citation>
    <scope>NUCLEOTIDE SEQUENCE [LARGE SCALE GENOMIC DNA]</scope>
    <source>
        <strain evidence="2 3">THG-MD12</strain>
    </source>
</reference>
<evidence type="ECO:0000259" key="1">
    <source>
        <dbReference type="Pfam" id="PF21831"/>
    </source>
</evidence>
<dbReference type="AlphaFoldDB" id="A0A7J5AY54"/>
<name>A0A7J5AY54_9MICO</name>
<proteinExistence type="predicted"/>
<dbReference type="RefSeq" id="WP_151424728.1">
    <property type="nucleotide sequence ID" value="NZ_WBJX01000006.1"/>
</dbReference>